<dbReference type="GO" id="GO:0005634">
    <property type="term" value="C:nucleus"/>
    <property type="evidence" value="ECO:0007669"/>
    <property type="project" value="TreeGrafter"/>
</dbReference>
<dbReference type="InterPro" id="IPR037357">
    <property type="entry name" value="COMMD5"/>
</dbReference>
<dbReference type="HOGENOM" id="CLU_1761111_0_0_1"/>
<protein>
    <recommendedName>
        <fullName evidence="1">COMM domain-containing protein 5</fullName>
    </recommendedName>
</protein>
<dbReference type="PANTHER" id="PTHR15666">
    <property type="entry name" value="COMM DOMAIN CONTAINING PROTEIN 5"/>
    <property type="match status" value="1"/>
</dbReference>
<dbReference type="EMBL" id="CAEY01001369">
    <property type="status" value="NOT_ANNOTATED_CDS"/>
    <property type="molecule type" value="Genomic_DNA"/>
</dbReference>
<accession>T1K2R7</accession>
<evidence type="ECO:0000256" key="1">
    <source>
        <dbReference type="ARBA" id="ARBA00016556"/>
    </source>
</evidence>
<comment type="similarity">
    <text evidence="2">Belongs to the COMM domain-containing protein 5 family.</text>
</comment>
<feature type="domain" description="COMM" evidence="3">
    <location>
        <begin position="138"/>
        <end position="176"/>
    </location>
</feature>
<evidence type="ECO:0000256" key="2">
    <source>
        <dbReference type="ARBA" id="ARBA00093452"/>
    </source>
</evidence>
<evidence type="ECO:0000313" key="5">
    <source>
        <dbReference type="Proteomes" id="UP000015104"/>
    </source>
</evidence>
<dbReference type="AlphaFoldDB" id="T1K2R7"/>
<dbReference type="PANTHER" id="PTHR15666:SF1">
    <property type="entry name" value="COMM DOMAIN-CONTAINING PROTEIN 5"/>
    <property type="match status" value="1"/>
</dbReference>
<dbReference type="Pfam" id="PF07258">
    <property type="entry name" value="COMM_domain"/>
    <property type="match status" value="1"/>
</dbReference>
<reference evidence="5" key="1">
    <citation type="submission" date="2011-08" db="EMBL/GenBank/DDBJ databases">
        <authorList>
            <person name="Rombauts S."/>
        </authorList>
    </citation>
    <scope>NUCLEOTIDE SEQUENCE</scope>
    <source>
        <strain evidence="5">London</strain>
    </source>
</reference>
<proteinExistence type="inferred from homology"/>
<sequence length="237" mass="26825">MYSLYMSNVRLSKFIHLINKSFVLFKSCFTMNSHSISFSILLYSFFNISILSTVIDYLSENLPVLSESNLQNTESKLLVQNLVILVRNCMRYGTTNRQISLTGILTEELRIASKLSQIIQNEIDSAKMTATIPYGPKLPTCTSIKWRIDVVISSSSLSKVLEPLIIFEIHTDSGTFLKRRFIIHLSSDPNLMQDKEYNTRTDITHKGSSSGVSAISGRDYVHSIEHKKLAIGFVGFR</sequence>
<keyword evidence="5" id="KW-1185">Reference proteome</keyword>
<reference evidence="4" key="2">
    <citation type="submission" date="2015-06" db="UniProtKB">
        <authorList>
            <consortium name="EnsemblMetazoa"/>
        </authorList>
    </citation>
    <scope>IDENTIFICATION</scope>
</reference>
<evidence type="ECO:0000313" key="4">
    <source>
        <dbReference type="EnsemblMetazoa" id="tetur04g06050.1"/>
    </source>
</evidence>
<name>T1K2R7_TETUR</name>
<dbReference type="InterPro" id="IPR017920">
    <property type="entry name" value="COMM"/>
</dbReference>
<evidence type="ECO:0000259" key="3">
    <source>
        <dbReference type="Pfam" id="PF07258"/>
    </source>
</evidence>
<dbReference type="EnsemblMetazoa" id="tetur04g06050.1">
    <property type="protein sequence ID" value="tetur04g06050.1"/>
    <property type="gene ID" value="tetur04g06050"/>
</dbReference>
<dbReference type="Proteomes" id="UP000015104">
    <property type="component" value="Unassembled WGS sequence"/>
</dbReference>
<organism evidence="4 5">
    <name type="scientific">Tetranychus urticae</name>
    <name type="common">Two-spotted spider mite</name>
    <dbReference type="NCBI Taxonomy" id="32264"/>
    <lineage>
        <taxon>Eukaryota</taxon>
        <taxon>Metazoa</taxon>
        <taxon>Ecdysozoa</taxon>
        <taxon>Arthropoda</taxon>
        <taxon>Chelicerata</taxon>
        <taxon>Arachnida</taxon>
        <taxon>Acari</taxon>
        <taxon>Acariformes</taxon>
        <taxon>Trombidiformes</taxon>
        <taxon>Prostigmata</taxon>
        <taxon>Eleutherengona</taxon>
        <taxon>Raphignathae</taxon>
        <taxon>Tetranychoidea</taxon>
        <taxon>Tetranychidae</taxon>
        <taxon>Tetranychus</taxon>
    </lineage>
</organism>